<dbReference type="PROSITE" id="PS51257">
    <property type="entry name" value="PROKAR_LIPOPROTEIN"/>
    <property type="match status" value="1"/>
</dbReference>
<gene>
    <name evidence="3" type="ORF">THAPS_23641</name>
</gene>
<dbReference type="EMBL" id="CP001160">
    <property type="protein sequence ID" value="ACI64720.1"/>
    <property type="molecule type" value="Genomic_DNA"/>
</dbReference>
<keyword evidence="1" id="KW-0812">Transmembrane</keyword>
<dbReference type="Proteomes" id="UP000001449">
    <property type="component" value="Chromosome 7"/>
</dbReference>
<proteinExistence type="predicted"/>
<dbReference type="RefSeq" id="XP_002296003.1">
    <property type="nucleotide sequence ID" value="XM_002295967.1"/>
</dbReference>
<feature type="chain" id="PRO_5002841508" evidence="2">
    <location>
        <begin position="19"/>
        <end position="234"/>
    </location>
</feature>
<name>B5YNZ9_THAPS</name>
<keyword evidence="2" id="KW-0732">Signal</keyword>
<dbReference type="KEGG" id="tps:THAPS_23641"/>
<keyword evidence="1" id="KW-1133">Transmembrane helix</keyword>
<dbReference type="InParanoid" id="B5YNZ9"/>
<keyword evidence="1" id="KW-0472">Membrane</keyword>
<feature type="signal peptide" evidence="2">
    <location>
        <begin position="1"/>
        <end position="18"/>
    </location>
</feature>
<evidence type="ECO:0000256" key="2">
    <source>
        <dbReference type="SAM" id="SignalP"/>
    </source>
</evidence>
<dbReference type="eggNOG" id="ENOG502RC0N">
    <property type="taxonomic scope" value="Eukaryota"/>
</dbReference>
<evidence type="ECO:0000256" key="1">
    <source>
        <dbReference type="SAM" id="Phobius"/>
    </source>
</evidence>
<evidence type="ECO:0000313" key="4">
    <source>
        <dbReference type="Proteomes" id="UP000001449"/>
    </source>
</evidence>
<protein>
    <submittedName>
        <fullName evidence="3">Uncharacterized protein</fullName>
    </submittedName>
</protein>
<dbReference type="GeneID" id="7443412"/>
<dbReference type="AlphaFoldDB" id="B5YNZ9"/>
<dbReference type="PaxDb" id="35128-Thaps23641"/>
<reference evidence="3 4" key="2">
    <citation type="journal article" date="2008" name="Nature">
        <title>The Phaeodactylum genome reveals the evolutionary history of diatom genomes.</title>
        <authorList>
            <person name="Bowler C."/>
            <person name="Allen A.E."/>
            <person name="Badger J.H."/>
            <person name="Grimwood J."/>
            <person name="Jabbari K."/>
            <person name="Kuo A."/>
            <person name="Maheswari U."/>
            <person name="Martens C."/>
            <person name="Maumus F."/>
            <person name="Otillar R.P."/>
            <person name="Rayko E."/>
            <person name="Salamov A."/>
            <person name="Vandepoele K."/>
            <person name="Beszteri B."/>
            <person name="Gruber A."/>
            <person name="Heijde M."/>
            <person name="Katinka M."/>
            <person name="Mock T."/>
            <person name="Valentin K."/>
            <person name="Verret F."/>
            <person name="Berges J.A."/>
            <person name="Brownlee C."/>
            <person name="Cadoret J.P."/>
            <person name="Chiovitti A."/>
            <person name="Choi C.J."/>
            <person name="Coesel S."/>
            <person name="De Martino A."/>
            <person name="Detter J.C."/>
            <person name="Durkin C."/>
            <person name="Falciatore A."/>
            <person name="Fournet J."/>
            <person name="Haruta M."/>
            <person name="Huysman M.J."/>
            <person name="Jenkins B.D."/>
            <person name="Jiroutova K."/>
            <person name="Jorgensen R.E."/>
            <person name="Joubert Y."/>
            <person name="Kaplan A."/>
            <person name="Kroger N."/>
            <person name="Kroth P.G."/>
            <person name="La Roche J."/>
            <person name="Lindquist E."/>
            <person name="Lommer M."/>
            <person name="Martin-Jezequel V."/>
            <person name="Lopez P.J."/>
            <person name="Lucas S."/>
            <person name="Mangogna M."/>
            <person name="McGinnis K."/>
            <person name="Medlin L.K."/>
            <person name="Montsant A."/>
            <person name="Oudot-Le Secq M.P."/>
            <person name="Napoli C."/>
            <person name="Obornik M."/>
            <person name="Parker M.S."/>
            <person name="Petit J.L."/>
            <person name="Porcel B.M."/>
            <person name="Poulsen N."/>
            <person name="Robison M."/>
            <person name="Rychlewski L."/>
            <person name="Rynearson T.A."/>
            <person name="Schmutz J."/>
            <person name="Shapiro H."/>
            <person name="Siaut M."/>
            <person name="Stanley M."/>
            <person name="Sussman M.R."/>
            <person name="Taylor A.R."/>
            <person name="Vardi A."/>
            <person name="von Dassow P."/>
            <person name="Vyverman W."/>
            <person name="Willis A."/>
            <person name="Wyrwicz L.S."/>
            <person name="Rokhsar D.S."/>
            <person name="Weissenbach J."/>
            <person name="Armbrust E.V."/>
            <person name="Green B.R."/>
            <person name="Van de Peer Y."/>
            <person name="Grigoriev I.V."/>
        </authorList>
    </citation>
    <scope>NUCLEOTIDE SEQUENCE [LARGE SCALE GENOMIC DNA]</scope>
    <source>
        <strain evidence="3 4">CCMP1335</strain>
    </source>
</reference>
<organism evidence="3 4">
    <name type="scientific">Thalassiosira pseudonana</name>
    <name type="common">Marine diatom</name>
    <name type="synonym">Cyclotella nana</name>
    <dbReference type="NCBI Taxonomy" id="35128"/>
    <lineage>
        <taxon>Eukaryota</taxon>
        <taxon>Sar</taxon>
        <taxon>Stramenopiles</taxon>
        <taxon>Ochrophyta</taxon>
        <taxon>Bacillariophyta</taxon>
        <taxon>Coscinodiscophyceae</taxon>
        <taxon>Thalassiosirophycidae</taxon>
        <taxon>Thalassiosirales</taxon>
        <taxon>Thalassiosiraceae</taxon>
        <taxon>Thalassiosira</taxon>
    </lineage>
</organism>
<dbReference type="HOGENOM" id="CLU_1187097_0_0_1"/>
<evidence type="ECO:0000313" key="3">
    <source>
        <dbReference type="EMBL" id="ACI64720.1"/>
    </source>
</evidence>
<feature type="transmembrane region" description="Helical" evidence="1">
    <location>
        <begin position="181"/>
        <end position="203"/>
    </location>
</feature>
<keyword evidence="4" id="KW-1185">Reference proteome</keyword>
<reference evidence="3 4" key="1">
    <citation type="journal article" date="2004" name="Science">
        <title>The genome of the diatom Thalassiosira pseudonana: ecology, evolution, and metabolism.</title>
        <authorList>
            <person name="Armbrust E.V."/>
            <person name="Berges J.A."/>
            <person name="Bowler C."/>
            <person name="Green B.R."/>
            <person name="Martinez D."/>
            <person name="Putnam N.H."/>
            <person name="Zhou S."/>
            <person name="Allen A.E."/>
            <person name="Apt K.E."/>
            <person name="Bechner M."/>
            <person name="Brzezinski M.A."/>
            <person name="Chaal B.K."/>
            <person name="Chiovitti A."/>
            <person name="Davis A.K."/>
            <person name="Demarest M.S."/>
            <person name="Detter J.C."/>
            <person name="Glavina T."/>
            <person name="Goodstein D."/>
            <person name="Hadi M.Z."/>
            <person name="Hellsten U."/>
            <person name="Hildebrand M."/>
            <person name="Jenkins B.D."/>
            <person name="Jurka J."/>
            <person name="Kapitonov V.V."/>
            <person name="Kroger N."/>
            <person name="Lau W.W."/>
            <person name="Lane T.W."/>
            <person name="Larimer F.W."/>
            <person name="Lippmeier J.C."/>
            <person name="Lucas S."/>
            <person name="Medina M."/>
            <person name="Montsant A."/>
            <person name="Obornik M."/>
            <person name="Parker M.S."/>
            <person name="Palenik B."/>
            <person name="Pazour G.J."/>
            <person name="Richardson P.M."/>
            <person name="Rynearson T.A."/>
            <person name="Saito M.A."/>
            <person name="Schwartz D.C."/>
            <person name="Thamatrakoln K."/>
            <person name="Valentin K."/>
            <person name="Vardi A."/>
            <person name="Wilkerson F.P."/>
            <person name="Rokhsar D.S."/>
        </authorList>
    </citation>
    <scope>NUCLEOTIDE SEQUENCE [LARGE SCALE GENOMIC DNA]</scope>
    <source>
        <strain evidence="3 4">CCMP1335</strain>
    </source>
</reference>
<accession>B5YNZ9</accession>
<sequence length="234" mass="24197">MMKSVLLLLTFSTITTSALNWQVNSISSCNNAISLSSVALSITCNGSTSCTYGETAIASGSVTADAEFDNDAKVTVQPCIAGVCQDQYSYELGKLCDVLEATDGQECGEAGGYAISYEQEIPDADKFPSGSSTVSSMLTAKIMIGDNDGEECEDGSYASANTSRLASGSIGLGANKRNGGLSAFGMAMIGLAAILAGAAVFAVRKKRQEKKMSAHQEIYGGSFVEMGDKSATMA</sequence>